<organism evidence="7 8">
    <name type="scientific">Electrophorus voltai</name>
    <dbReference type="NCBI Taxonomy" id="2609070"/>
    <lineage>
        <taxon>Eukaryota</taxon>
        <taxon>Metazoa</taxon>
        <taxon>Chordata</taxon>
        <taxon>Craniata</taxon>
        <taxon>Vertebrata</taxon>
        <taxon>Euteleostomi</taxon>
        <taxon>Actinopterygii</taxon>
        <taxon>Neopterygii</taxon>
        <taxon>Teleostei</taxon>
        <taxon>Ostariophysi</taxon>
        <taxon>Gymnotiformes</taxon>
        <taxon>Gymnotoidei</taxon>
        <taxon>Gymnotidae</taxon>
        <taxon>Electrophorus</taxon>
    </lineage>
</organism>
<keyword evidence="1" id="KW-0132">Cell division</keyword>
<protein>
    <recommendedName>
        <fullName evidence="6">Par3/HAL N-terminal domain-containing protein</fullName>
    </recommendedName>
</protein>
<keyword evidence="5" id="KW-0472">Membrane</keyword>
<keyword evidence="8" id="KW-1185">Reference proteome</keyword>
<reference evidence="7" key="1">
    <citation type="submission" date="2023-03" db="EMBL/GenBank/DDBJ databases">
        <title>Electrophorus voltai genome.</title>
        <authorList>
            <person name="Bian C."/>
        </authorList>
    </citation>
    <scope>NUCLEOTIDE SEQUENCE</scope>
    <source>
        <strain evidence="7">CB-2022</strain>
        <tissue evidence="7">Muscle</tissue>
    </source>
</reference>
<evidence type="ECO:0000256" key="2">
    <source>
        <dbReference type="ARBA" id="ARBA00022737"/>
    </source>
</evidence>
<evidence type="ECO:0000313" key="7">
    <source>
        <dbReference type="EMBL" id="KAK1788626.1"/>
    </source>
</evidence>
<evidence type="ECO:0000256" key="5">
    <source>
        <dbReference type="SAM" id="Phobius"/>
    </source>
</evidence>
<dbReference type="GO" id="GO:0000226">
    <property type="term" value="P:microtubule cytoskeleton organization"/>
    <property type="evidence" value="ECO:0007669"/>
    <property type="project" value="TreeGrafter"/>
</dbReference>
<dbReference type="GO" id="GO:0008104">
    <property type="term" value="P:intracellular protein localization"/>
    <property type="evidence" value="ECO:0007669"/>
    <property type="project" value="TreeGrafter"/>
</dbReference>
<dbReference type="Pfam" id="PF12053">
    <property type="entry name" value="Par3_HAL_N_term"/>
    <property type="match status" value="2"/>
</dbReference>
<dbReference type="GO" id="GO:0043296">
    <property type="term" value="C:apical junction complex"/>
    <property type="evidence" value="ECO:0007669"/>
    <property type="project" value="TreeGrafter"/>
</dbReference>
<dbReference type="InterPro" id="IPR021922">
    <property type="entry name" value="Par3/HAL_N"/>
</dbReference>
<feature type="domain" description="Par3/HAL N-terminal" evidence="6">
    <location>
        <begin position="105"/>
        <end position="135"/>
    </location>
</feature>
<feature type="compositionally biased region" description="Basic and acidic residues" evidence="4">
    <location>
        <begin position="50"/>
        <end position="60"/>
    </location>
</feature>
<evidence type="ECO:0000256" key="3">
    <source>
        <dbReference type="ARBA" id="ARBA00023306"/>
    </source>
</evidence>
<dbReference type="GO" id="GO:0051301">
    <property type="term" value="P:cell division"/>
    <property type="evidence" value="ECO:0007669"/>
    <property type="project" value="UniProtKB-KW"/>
</dbReference>
<accession>A0AAD9DNW0</accession>
<dbReference type="AlphaFoldDB" id="A0AAD9DNW0"/>
<dbReference type="GO" id="GO:0030010">
    <property type="term" value="P:establishment of cell polarity"/>
    <property type="evidence" value="ECO:0007669"/>
    <property type="project" value="TreeGrafter"/>
</dbReference>
<proteinExistence type="predicted"/>
<dbReference type="GO" id="GO:0035091">
    <property type="term" value="F:phosphatidylinositol binding"/>
    <property type="evidence" value="ECO:0007669"/>
    <property type="project" value="TreeGrafter"/>
</dbReference>
<evidence type="ECO:0000256" key="1">
    <source>
        <dbReference type="ARBA" id="ARBA00022618"/>
    </source>
</evidence>
<dbReference type="GO" id="GO:0005938">
    <property type="term" value="C:cell cortex"/>
    <property type="evidence" value="ECO:0007669"/>
    <property type="project" value="TreeGrafter"/>
</dbReference>
<dbReference type="EMBL" id="JAROKS010000022">
    <property type="protein sequence ID" value="KAK1788626.1"/>
    <property type="molecule type" value="Genomic_DNA"/>
</dbReference>
<feature type="domain" description="Par3/HAL N-terminal" evidence="6">
    <location>
        <begin position="175"/>
        <end position="208"/>
    </location>
</feature>
<dbReference type="GO" id="GO:0045197">
    <property type="term" value="P:establishment or maintenance of epithelial cell apical/basal polarity"/>
    <property type="evidence" value="ECO:0007669"/>
    <property type="project" value="TreeGrafter"/>
</dbReference>
<feature type="transmembrane region" description="Helical" evidence="5">
    <location>
        <begin position="154"/>
        <end position="174"/>
    </location>
</feature>
<dbReference type="Proteomes" id="UP001239994">
    <property type="component" value="Unassembled WGS sequence"/>
</dbReference>
<evidence type="ECO:0000259" key="6">
    <source>
        <dbReference type="Pfam" id="PF12053"/>
    </source>
</evidence>
<evidence type="ECO:0000256" key="4">
    <source>
        <dbReference type="SAM" id="MobiDB-lite"/>
    </source>
</evidence>
<keyword evidence="5" id="KW-1133">Transmembrane helix</keyword>
<dbReference type="GO" id="GO:0007155">
    <property type="term" value="P:cell adhesion"/>
    <property type="evidence" value="ECO:0007669"/>
    <property type="project" value="TreeGrafter"/>
</dbReference>
<feature type="region of interest" description="Disordered" evidence="4">
    <location>
        <begin position="38"/>
        <end position="60"/>
    </location>
</feature>
<comment type="caution">
    <text evidence="7">The sequence shown here is derived from an EMBL/GenBank/DDBJ whole genome shotgun (WGS) entry which is preliminary data.</text>
</comment>
<keyword evidence="5" id="KW-0812">Transmembrane</keyword>
<dbReference type="GO" id="GO:0005912">
    <property type="term" value="C:adherens junction"/>
    <property type="evidence" value="ECO:0007669"/>
    <property type="project" value="TreeGrafter"/>
</dbReference>
<dbReference type="PANTHER" id="PTHR16484">
    <property type="entry name" value="PARTITIONING DEFECTIVE 3 RELATED"/>
    <property type="match status" value="1"/>
</dbReference>
<dbReference type="PANTHER" id="PTHR16484:SF4">
    <property type="entry name" value="PARTITIONING DEFECTIVE 3 HOMOLOG B"/>
    <property type="match status" value="1"/>
</dbReference>
<keyword evidence="2" id="KW-0677">Repeat</keyword>
<evidence type="ECO:0000313" key="8">
    <source>
        <dbReference type="Proteomes" id="UP001239994"/>
    </source>
</evidence>
<dbReference type="GO" id="GO:0016324">
    <property type="term" value="C:apical plasma membrane"/>
    <property type="evidence" value="ECO:0007669"/>
    <property type="project" value="TreeGrafter"/>
</dbReference>
<sequence length="441" mass="47365">MQIYPFKATISLMKSSFGARGRKVKARWPFNKVTAAQQSLDNSGGRGSLRKGDRLHHTEKPRKSYRRLVEIVNSCLQSVGFLELAEDGLGPARKQCSASAGGLNMKVTVTFGRTGVVVPCKEGWTVRDLIHQATQSAGMQCEGGVMDSVSYRTIVTVTTIAITVLISAVMMLGLEGDFLVRTHHVEYCDGGILDPDDVLADLVEDKDKRCISPPPTAKALILSMLRVGSGRRSEGPLAVQCVRNKGSHESWCSFFGVRSASTRAGESARMGVRSLDDRTLVAVYEEQEAQQRVPASLGGGGGVPANSGSRAGQPSPEPSDSELSCFQPIRGGEIEVNSSALKSRVRCRSVVQREGICTLLAPAWLSHSEHYAALVPSAVSSPMQGLFCSYRTDALLWPEGNVSLRRDPSAEAGNDLRHPRPCSARAEWVGDVAGSGAKGRP</sequence>
<feature type="region of interest" description="Disordered" evidence="4">
    <location>
        <begin position="291"/>
        <end position="324"/>
    </location>
</feature>
<dbReference type="GO" id="GO:0051660">
    <property type="term" value="P:establishment of centrosome localization"/>
    <property type="evidence" value="ECO:0007669"/>
    <property type="project" value="TreeGrafter"/>
</dbReference>
<name>A0AAD9DNW0_9TELE</name>
<dbReference type="Gene3D" id="3.10.20.90">
    <property type="entry name" value="Phosphatidylinositol 3-kinase Catalytic Subunit, Chain A, domain 1"/>
    <property type="match status" value="1"/>
</dbReference>
<gene>
    <name evidence="7" type="ORF">P4O66_002449</name>
</gene>
<keyword evidence="3" id="KW-0131">Cell cycle</keyword>
<dbReference type="InterPro" id="IPR052213">
    <property type="entry name" value="PAR3"/>
</dbReference>